<organism evidence="2 4">
    <name type="scientific">Austropuccinia psidii MF-1</name>
    <dbReference type="NCBI Taxonomy" id="1389203"/>
    <lineage>
        <taxon>Eukaryota</taxon>
        <taxon>Fungi</taxon>
        <taxon>Dikarya</taxon>
        <taxon>Basidiomycota</taxon>
        <taxon>Pucciniomycotina</taxon>
        <taxon>Pucciniomycetes</taxon>
        <taxon>Pucciniales</taxon>
        <taxon>Sphaerophragmiaceae</taxon>
        <taxon>Austropuccinia</taxon>
    </lineage>
</organism>
<evidence type="ECO:0000313" key="3">
    <source>
        <dbReference type="EMBL" id="MBW0520884.1"/>
    </source>
</evidence>
<feature type="region of interest" description="Disordered" evidence="1">
    <location>
        <begin position="77"/>
        <end position="100"/>
    </location>
</feature>
<proteinExistence type="predicted"/>
<name>A0A9Q3E8X6_9BASI</name>
<reference evidence="2" key="1">
    <citation type="submission" date="2021-03" db="EMBL/GenBank/DDBJ databases">
        <title>Draft genome sequence of rust myrtle Austropuccinia psidii MF-1, a brazilian biotype.</title>
        <authorList>
            <person name="Quecine M.C."/>
            <person name="Pachon D.M.R."/>
            <person name="Bonatelli M.L."/>
            <person name="Correr F.H."/>
            <person name="Franceschini L.M."/>
            <person name="Leite T.F."/>
            <person name="Margarido G.R.A."/>
            <person name="Almeida C.A."/>
            <person name="Ferrarezi J.A."/>
            <person name="Labate C.A."/>
        </authorList>
    </citation>
    <scope>NUCLEOTIDE SEQUENCE</scope>
    <source>
        <strain evidence="2">MF-1</strain>
    </source>
</reference>
<protein>
    <recommendedName>
        <fullName evidence="5">CsbD-like domain-containing protein</fullName>
    </recommendedName>
</protein>
<evidence type="ECO:0008006" key="5">
    <source>
        <dbReference type="Google" id="ProtNLM"/>
    </source>
</evidence>
<dbReference type="AlphaFoldDB" id="A0A9Q3E8X6"/>
<dbReference type="Proteomes" id="UP000765509">
    <property type="component" value="Unassembled WGS sequence"/>
</dbReference>
<accession>A0A9Q3E8X6</accession>
<dbReference type="PANTHER" id="PTHR40460:SF1">
    <property type="entry name" value="CSBD-LIKE DOMAIN-CONTAINING PROTEIN"/>
    <property type="match status" value="1"/>
</dbReference>
<comment type="caution">
    <text evidence="2">The sequence shown here is derived from an EMBL/GenBank/DDBJ whole genome shotgun (WGS) entry which is preliminary data.</text>
</comment>
<keyword evidence="4" id="KW-1185">Reference proteome</keyword>
<gene>
    <name evidence="2" type="ORF">O181_054161</name>
    <name evidence="3" type="ORF">O181_060599</name>
</gene>
<sequence>MPSNEPSKLNANYNSLVGGIKEQVGAATGLNDLQSSGVQQKSQGDAEYKAAQAQGYAEGAVDRVSGKIDNVVGAVTGDKTKQLSGQARNEHGAAQQELNS</sequence>
<dbReference type="SUPFAM" id="SSF69047">
    <property type="entry name" value="Hypothetical protein YjbJ"/>
    <property type="match status" value="1"/>
</dbReference>
<dbReference type="OrthoDB" id="9999611at2759"/>
<evidence type="ECO:0000313" key="2">
    <source>
        <dbReference type="EMBL" id="MBW0514446.1"/>
    </source>
</evidence>
<evidence type="ECO:0000256" key="1">
    <source>
        <dbReference type="SAM" id="MobiDB-lite"/>
    </source>
</evidence>
<dbReference type="PANTHER" id="PTHR40460">
    <property type="entry name" value="CHROMOSOME 1, WHOLE GENOME SHOTGUN SEQUENCE"/>
    <property type="match status" value="1"/>
</dbReference>
<evidence type="ECO:0000313" key="4">
    <source>
        <dbReference type="Proteomes" id="UP000765509"/>
    </source>
</evidence>
<dbReference type="EMBL" id="AVOT02028404">
    <property type="protein sequence ID" value="MBW0520884.1"/>
    <property type="molecule type" value="Genomic_DNA"/>
</dbReference>
<dbReference type="EMBL" id="AVOT02024012">
    <property type="protein sequence ID" value="MBW0514446.1"/>
    <property type="molecule type" value="Genomic_DNA"/>
</dbReference>
<dbReference type="InterPro" id="IPR036629">
    <property type="entry name" value="YjbJ_sf"/>
</dbReference>